<dbReference type="Gene3D" id="3.90.550.10">
    <property type="entry name" value="Spore Coat Polysaccharide Biosynthesis Protein SpsA, Chain A"/>
    <property type="match status" value="1"/>
</dbReference>
<comment type="caution">
    <text evidence="2">The sequence shown here is derived from an EMBL/GenBank/DDBJ whole genome shotgun (WGS) entry which is preliminary data.</text>
</comment>
<dbReference type="Proteomes" id="UP000193719">
    <property type="component" value="Unassembled WGS sequence"/>
</dbReference>
<name>A0A1Y1UG30_9FUNG</name>
<reference evidence="2" key="1">
    <citation type="submission" date="2016-08" db="EMBL/GenBank/DDBJ databases">
        <title>Genomes of anaerobic fungi encode conserved fungal cellulosomes for biomass hydrolysis.</title>
        <authorList>
            <consortium name="DOE Joint Genome Institute"/>
            <person name="Haitjema C.H."/>
            <person name="Gilmore S.P."/>
            <person name="Henske J.K."/>
            <person name="Solomon K.V."/>
            <person name="De Groot R."/>
            <person name="Kuo A."/>
            <person name="Mondo S.J."/>
            <person name="Salamov A.A."/>
            <person name="Labutti K."/>
            <person name="Zhao Z."/>
            <person name="Chiniquy J."/>
            <person name="Barry K."/>
            <person name="Brewer H.M."/>
            <person name="Purvine S.O."/>
            <person name="Wright A.T."/>
            <person name="Boxma B."/>
            <person name="Van Alen T."/>
            <person name="Hackstein J.H."/>
            <person name="Baker S.E."/>
            <person name="Grigoriev I.V."/>
            <person name="O'Malley M.A."/>
        </authorList>
    </citation>
    <scope>NUCLEOTIDE SEQUENCE [LARGE SCALE GENOMIC DNA]</scope>
    <source>
        <strain evidence="2">Finn</strain>
    </source>
</reference>
<keyword evidence="3" id="KW-1185">Reference proteome</keyword>
<sequence length="137" mass="15943">MIDNRIKVIHLDINKGPSIARNTGINLAVGNFIGFTDSNDIIEGIFVDSTNNSDNYVHHKNFTSPQGYVYDSIFRRKFLDDNNIRFPTNIRIEEDQLFRISCYKLNPKIVNTPDVGIYYYYKRREGIIMEKIKKAFG</sequence>
<dbReference type="SUPFAM" id="SSF53448">
    <property type="entry name" value="Nucleotide-diphospho-sugar transferases"/>
    <property type="match status" value="1"/>
</dbReference>
<dbReference type="CDD" id="cd00761">
    <property type="entry name" value="Glyco_tranf_GTA_type"/>
    <property type="match status" value="1"/>
</dbReference>
<dbReference type="Pfam" id="PF00535">
    <property type="entry name" value="Glycos_transf_2"/>
    <property type="match status" value="1"/>
</dbReference>
<gene>
    <name evidence="2" type="ORF">BCR36DRAFT_588458</name>
</gene>
<dbReference type="STRING" id="1754191.A0A1Y1UG30"/>
<evidence type="ECO:0000313" key="2">
    <source>
        <dbReference type="EMBL" id="ORX36972.1"/>
    </source>
</evidence>
<dbReference type="AlphaFoldDB" id="A0A1Y1UG30"/>
<proteinExistence type="predicted"/>
<accession>A0A1Y1UG30</accession>
<protein>
    <recommendedName>
        <fullName evidence="1">Glycosyltransferase 2-like domain-containing protein</fullName>
    </recommendedName>
</protein>
<dbReference type="InterPro" id="IPR001173">
    <property type="entry name" value="Glyco_trans_2-like"/>
</dbReference>
<feature type="domain" description="Glycosyltransferase 2-like" evidence="1">
    <location>
        <begin position="3"/>
        <end position="42"/>
    </location>
</feature>
<evidence type="ECO:0000259" key="1">
    <source>
        <dbReference type="Pfam" id="PF00535"/>
    </source>
</evidence>
<dbReference type="InterPro" id="IPR029044">
    <property type="entry name" value="Nucleotide-diphossugar_trans"/>
</dbReference>
<organism evidence="2 3">
    <name type="scientific">Piromyces finnis</name>
    <dbReference type="NCBI Taxonomy" id="1754191"/>
    <lineage>
        <taxon>Eukaryota</taxon>
        <taxon>Fungi</taxon>
        <taxon>Fungi incertae sedis</taxon>
        <taxon>Chytridiomycota</taxon>
        <taxon>Chytridiomycota incertae sedis</taxon>
        <taxon>Neocallimastigomycetes</taxon>
        <taxon>Neocallimastigales</taxon>
        <taxon>Neocallimastigaceae</taxon>
        <taxon>Piromyces</taxon>
    </lineage>
</organism>
<reference evidence="2" key="2">
    <citation type="submission" date="2016-08" db="EMBL/GenBank/DDBJ databases">
        <title>Pervasive Adenine N6-methylation of Active Genes in Fungi.</title>
        <authorList>
            <consortium name="DOE Joint Genome Institute"/>
            <person name="Mondo S.J."/>
            <person name="Dannebaum R.O."/>
            <person name="Kuo R.C."/>
            <person name="Labutti K."/>
            <person name="Haridas S."/>
            <person name="Kuo A."/>
            <person name="Salamov A."/>
            <person name="Ahrendt S.R."/>
            <person name="Lipzen A."/>
            <person name="Sullivan W."/>
            <person name="Andreopoulos W.B."/>
            <person name="Clum A."/>
            <person name="Lindquist E."/>
            <person name="Daum C."/>
            <person name="Ramamoorthy G.K."/>
            <person name="Gryganskyi A."/>
            <person name="Culley D."/>
            <person name="Magnuson J.K."/>
            <person name="James T.Y."/>
            <person name="O'Malley M.A."/>
            <person name="Stajich J.E."/>
            <person name="Spatafora J.W."/>
            <person name="Visel A."/>
            <person name="Grigoriev I.V."/>
        </authorList>
    </citation>
    <scope>NUCLEOTIDE SEQUENCE [LARGE SCALE GENOMIC DNA]</scope>
    <source>
        <strain evidence="2">Finn</strain>
    </source>
</reference>
<dbReference type="EMBL" id="MCFH01000150">
    <property type="protein sequence ID" value="ORX36972.1"/>
    <property type="molecule type" value="Genomic_DNA"/>
</dbReference>
<evidence type="ECO:0000313" key="3">
    <source>
        <dbReference type="Proteomes" id="UP000193719"/>
    </source>
</evidence>